<dbReference type="PANTHER" id="PTHR47893:SF1">
    <property type="entry name" value="REGULATORY PROTEIN PCHR"/>
    <property type="match status" value="1"/>
</dbReference>
<comment type="caution">
    <text evidence="4">The sequence shown here is derived from an EMBL/GenBank/DDBJ whole genome shotgun (WGS) entry which is preliminary data.</text>
</comment>
<dbReference type="OrthoDB" id="185346at2"/>
<dbReference type="GO" id="GO:0043565">
    <property type="term" value="F:sequence-specific DNA binding"/>
    <property type="evidence" value="ECO:0007669"/>
    <property type="project" value="InterPro"/>
</dbReference>
<accession>A0A497XGV4</accession>
<dbReference type="SMART" id="SM00342">
    <property type="entry name" value="HTH_ARAC"/>
    <property type="match status" value="1"/>
</dbReference>
<dbReference type="AlphaFoldDB" id="A0A497XGV4"/>
<proteinExistence type="predicted"/>
<protein>
    <submittedName>
        <fullName evidence="4">AraC-like DNA-binding protein</fullName>
    </submittedName>
</protein>
<dbReference type="PANTHER" id="PTHR47893">
    <property type="entry name" value="REGULATORY PROTEIN PCHR"/>
    <property type="match status" value="1"/>
</dbReference>
<keyword evidence="5" id="KW-1185">Reference proteome</keyword>
<evidence type="ECO:0000313" key="4">
    <source>
        <dbReference type="EMBL" id="RLJ65227.1"/>
    </source>
</evidence>
<reference evidence="4 5" key="1">
    <citation type="submission" date="2018-10" db="EMBL/GenBank/DDBJ databases">
        <title>Genomic Encyclopedia of Type Strains, Phase IV (KMG-IV): sequencing the most valuable type-strain genomes for metagenomic binning, comparative biology and taxonomic classification.</title>
        <authorList>
            <person name="Goeker M."/>
        </authorList>
    </citation>
    <scope>NUCLEOTIDE SEQUENCE [LARGE SCALE GENOMIC DNA]</scope>
    <source>
        <strain evidence="4 5">DSM 26916</strain>
    </source>
</reference>
<name>A0A497XGV4_9PROT</name>
<dbReference type="EMBL" id="RCCI01000005">
    <property type="protein sequence ID" value="RLJ65227.1"/>
    <property type="molecule type" value="Genomic_DNA"/>
</dbReference>
<dbReference type="InterPro" id="IPR009057">
    <property type="entry name" value="Homeodomain-like_sf"/>
</dbReference>
<evidence type="ECO:0000256" key="1">
    <source>
        <dbReference type="ARBA" id="ARBA00023015"/>
    </source>
</evidence>
<sequence length="336" mass="36869">MGIIKNLGDIVEPAVTIVDISDPTTVNAGIELIDQDAVQLQSKPLRARRVIAHLETATVMFHSSNLRLRTATSVRKDLLAYVTFGPQARGTVNGLAVRPGLMLAVAPETEVRFVVDAGWEAIAFLLPPQDISAHLNARQREGAFHIPQGVETLQIGAEGARMLFDWGKRLIDAAVLEPALFDGGMSGRVAAQVELFEMLLATLDVARDFEPSRSDRTRQAQTRIVQSAENHALSLGGSGIYVTDLCRVAGVSERSLQYAFKEVLGLTPMAYLTRLRLHRVRQALLAANPESTTVSAEALRWGFWHFGEFSRSYRDCFGELPSDTLRNKPESPGKQP</sequence>
<dbReference type="RefSeq" id="WP_121242243.1">
    <property type="nucleotide sequence ID" value="NZ_BHVV01000008.1"/>
</dbReference>
<evidence type="ECO:0000259" key="3">
    <source>
        <dbReference type="PROSITE" id="PS01124"/>
    </source>
</evidence>
<dbReference type="InterPro" id="IPR053142">
    <property type="entry name" value="PchR_regulatory_protein"/>
</dbReference>
<keyword evidence="4" id="KW-0238">DNA-binding</keyword>
<feature type="domain" description="HTH araC/xylS-type" evidence="3">
    <location>
        <begin position="222"/>
        <end position="327"/>
    </location>
</feature>
<dbReference type="PROSITE" id="PS01124">
    <property type="entry name" value="HTH_ARAC_FAMILY_2"/>
    <property type="match status" value="1"/>
</dbReference>
<gene>
    <name evidence="4" type="ORF">DFR35_1884</name>
</gene>
<dbReference type="InterPro" id="IPR018060">
    <property type="entry name" value="HTH_AraC"/>
</dbReference>
<organism evidence="4 5">
    <name type="scientific">Sulfurisoma sediminicola</name>
    <dbReference type="NCBI Taxonomy" id="1381557"/>
    <lineage>
        <taxon>Bacteria</taxon>
        <taxon>Pseudomonadati</taxon>
        <taxon>Pseudomonadota</taxon>
        <taxon>Betaproteobacteria</taxon>
        <taxon>Nitrosomonadales</taxon>
        <taxon>Sterolibacteriaceae</taxon>
        <taxon>Sulfurisoma</taxon>
    </lineage>
</organism>
<keyword evidence="1" id="KW-0805">Transcription regulation</keyword>
<evidence type="ECO:0000256" key="2">
    <source>
        <dbReference type="ARBA" id="ARBA00023163"/>
    </source>
</evidence>
<keyword evidence="2" id="KW-0804">Transcription</keyword>
<evidence type="ECO:0000313" key="5">
    <source>
        <dbReference type="Proteomes" id="UP000268908"/>
    </source>
</evidence>
<dbReference type="Pfam" id="PF12833">
    <property type="entry name" value="HTH_18"/>
    <property type="match status" value="1"/>
</dbReference>
<dbReference type="GO" id="GO:0003700">
    <property type="term" value="F:DNA-binding transcription factor activity"/>
    <property type="evidence" value="ECO:0007669"/>
    <property type="project" value="InterPro"/>
</dbReference>
<dbReference type="Proteomes" id="UP000268908">
    <property type="component" value="Unassembled WGS sequence"/>
</dbReference>
<dbReference type="Gene3D" id="1.10.10.60">
    <property type="entry name" value="Homeodomain-like"/>
    <property type="match status" value="1"/>
</dbReference>
<dbReference type="SUPFAM" id="SSF46689">
    <property type="entry name" value="Homeodomain-like"/>
    <property type="match status" value="1"/>
</dbReference>